<keyword evidence="2" id="KW-0472">Membrane</keyword>
<gene>
    <name evidence="3" type="ORF">HINF_LOCUS36872</name>
    <name evidence="4" type="ORF">HINF_LOCUS66242</name>
</gene>
<evidence type="ECO:0000256" key="1">
    <source>
        <dbReference type="SAM" id="MobiDB-lite"/>
    </source>
</evidence>
<dbReference type="EMBL" id="CAXDID020000444">
    <property type="protein sequence ID" value="CAL6092390.1"/>
    <property type="molecule type" value="Genomic_DNA"/>
</dbReference>
<protein>
    <submittedName>
        <fullName evidence="4">Hypothetical_protein</fullName>
    </submittedName>
</protein>
<reference evidence="4 5" key="2">
    <citation type="submission" date="2024-07" db="EMBL/GenBank/DDBJ databases">
        <authorList>
            <person name="Akdeniz Z."/>
        </authorList>
    </citation>
    <scope>NUCLEOTIDE SEQUENCE [LARGE SCALE GENOMIC DNA]</scope>
</reference>
<accession>A0AA86UFI4</accession>
<sequence>MGGQDCGSFVVSKECSASDFCNVSSCFDTVPHQQLCTSPNCASYHTCNVTSCKPIIDELCTPEICLPKCPNMKDNQTLCDANCQSFYCNSSFCTVNKSNSTLYMSLFIASIIVIFIIILVIMCKKMNAKKQNKAQPPKPINTPKLKPFKDDPDNKVKSALAIEQPIQLKEDVELGDTEINVLSNDRKEIVMSKTSNRSSDLSNNDRPTSRQQPKPLQMPPNKNPPKPRIRLETLSKLSDDVNFNPEKDAKWKLAENKMTVQNGKKE</sequence>
<evidence type="ECO:0000313" key="3">
    <source>
        <dbReference type="EMBL" id="CAI9949227.1"/>
    </source>
</evidence>
<keyword evidence="2" id="KW-1133">Transmembrane helix</keyword>
<evidence type="ECO:0000313" key="4">
    <source>
        <dbReference type="EMBL" id="CAL6092390.1"/>
    </source>
</evidence>
<dbReference type="EMBL" id="CATOUU010000794">
    <property type="protein sequence ID" value="CAI9949227.1"/>
    <property type="molecule type" value="Genomic_DNA"/>
</dbReference>
<organism evidence="3">
    <name type="scientific">Hexamita inflata</name>
    <dbReference type="NCBI Taxonomy" id="28002"/>
    <lineage>
        <taxon>Eukaryota</taxon>
        <taxon>Metamonada</taxon>
        <taxon>Diplomonadida</taxon>
        <taxon>Hexamitidae</taxon>
        <taxon>Hexamitinae</taxon>
        <taxon>Hexamita</taxon>
    </lineage>
</organism>
<dbReference type="AlphaFoldDB" id="A0AA86UFI4"/>
<evidence type="ECO:0000313" key="5">
    <source>
        <dbReference type="Proteomes" id="UP001642409"/>
    </source>
</evidence>
<keyword evidence="2" id="KW-0812">Transmembrane</keyword>
<feature type="region of interest" description="Disordered" evidence="1">
    <location>
        <begin position="190"/>
        <end position="229"/>
    </location>
</feature>
<feature type="compositionally biased region" description="Low complexity" evidence="1">
    <location>
        <begin position="195"/>
        <end position="215"/>
    </location>
</feature>
<evidence type="ECO:0000256" key="2">
    <source>
        <dbReference type="SAM" id="Phobius"/>
    </source>
</evidence>
<dbReference type="Proteomes" id="UP001642409">
    <property type="component" value="Unassembled WGS sequence"/>
</dbReference>
<feature type="compositionally biased region" description="Pro residues" evidence="1">
    <location>
        <begin position="216"/>
        <end position="226"/>
    </location>
</feature>
<feature type="region of interest" description="Disordered" evidence="1">
    <location>
        <begin position="131"/>
        <end position="153"/>
    </location>
</feature>
<name>A0AA86UFI4_9EUKA</name>
<comment type="caution">
    <text evidence="3">The sequence shown here is derived from an EMBL/GenBank/DDBJ whole genome shotgun (WGS) entry which is preliminary data.</text>
</comment>
<proteinExistence type="predicted"/>
<feature type="transmembrane region" description="Helical" evidence="2">
    <location>
        <begin position="102"/>
        <end position="123"/>
    </location>
</feature>
<keyword evidence="5" id="KW-1185">Reference proteome</keyword>
<reference evidence="3" key="1">
    <citation type="submission" date="2023-06" db="EMBL/GenBank/DDBJ databases">
        <authorList>
            <person name="Kurt Z."/>
        </authorList>
    </citation>
    <scope>NUCLEOTIDE SEQUENCE</scope>
</reference>